<feature type="region of interest" description="Disordered" evidence="1">
    <location>
        <begin position="64"/>
        <end position="97"/>
    </location>
</feature>
<protein>
    <submittedName>
        <fullName evidence="2">Uncharacterized protein</fullName>
    </submittedName>
</protein>
<feature type="compositionally biased region" description="Low complexity" evidence="1">
    <location>
        <begin position="75"/>
        <end position="85"/>
    </location>
</feature>
<evidence type="ECO:0000313" key="2">
    <source>
        <dbReference type="EMBL" id="GFY26430.1"/>
    </source>
</evidence>
<evidence type="ECO:0000256" key="1">
    <source>
        <dbReference type="SAM" id="MobiDB-lite"/>
    </source>
</evidence>
<reference evidence="2" key="1">
    <citation type="submission" date="2020-08" db="EMBL/GenBank/DDBJ databases">
        <title>Multicomponent nature underlies the extraordinary mechanical properties of spider dragline silk.</title>
        <authorList>
            <person name="Kono N."/>
            <person name="Nakamura H."/>
            <person name="Mori M."/>
            <person name="Yoshida Y."/>
            <person name="Ohtoshi R."/>
            <person name="Malay A.D."/>
            <person name="Moran D.A.P."/>
            <person name="Tomita M."/>
            <person name="Numata K."/>
            <person name="Arakawa K."/>
        </authorList>
    </citation>
    <scope>NUCLEOTIDE SEQUENCE</scope>
</reference>
<dbReference type="EMBL" id="BMAU01021375">
    <property type="protein sequence ID" value="GFY26430.1"/>
    <property type="molecule type" value="Genomic_DNA"/>
</dbReference>
<dbReference type="Proteomes" id="UP000887159">
    <property type="component" value="Unassembled WGS sequence"/>
</dbReference>
<proteinExistence type="predicted"/>
<accession>A0A8X7BC28</accession>
<gene>
    <name evidence="2" type="ORF">TNCV_26271</name>
</gene>
<evidence type="ECO:0000313" key="3">
    <source>
        <dbReference type="Proteomes" id="UP000887159"/>
    </source>
</evidence>
<name>A0A8X7BC28_TRICX</name>
<sequence>MVPTAARISTADAVQCATAFPLITVFFTLSSATWPSGAQSSRSCTIPCTHQLCTMDAFRPSLSAISRKENPPSRSPITRPRSNSIQPYEDESCSSGC</sequence>
<organism evidence="2 3">
    <name type="scientific">Trichonephila clavipes</name>
    <name type="common">Golden silk orbweaver</name>
    <name type="synonym">Nephila clavipes</name>
    <dbReference type="NCBI Taxonomy" id="2585209"/>
    <lineage>
        <taxon>Eukaryota</taxon>
        <taxon>Metazoa</taxon>
        <taxon>Ecdysozoa</taxon>
        <taxon>Arthropoda</taxon>
        <taxon>Chelicerata</taxon>
        <taxon>Arachnida</taxon>
        <taxon>Araneae</taxon>
        <taxon>Araneomorphae</taxon>
        <taxon>Entelegynae</taxon>
        <taxon>Araneoidea</taxon>
        <taxon>Nephilidae</taxon>
        <taxon>Trichonephila</taxon>
    </lineage>
</organism>
<keyword evidence="3" id="KW-1185">Reference proteome</keyword>
<feature type="compositionally biased region" description="Acidic residues" evidence="1">
    <location>
        <begin position="88"/>
        <end position="97"/>
    </location>
</feature>
<dbReference type="AlphaFoldDB" id="A0A8X7BC28"/>
<comment type="caution">
    <text evidence="2">The sequence shown here is derived from an EMBL/GenBank/DDBJ whole genome shotgun (WGS) entry which is preliminary data.</text>
</comment>